<evidence type="ECO:0000259" key="3">
    <source>
        <dbReference type="Pfam" id="PF00078"/>
    </source>
</evidence>
<keyword evidence="2" id="KW-0472">Membrane</keyword>
<evidence type="ECO:0000256" key="2">
    <source>
        <dbReference type="SAM" id="Phobius"/>
    </source>
</evidence>
<dbReference type="InterPro" id="IPR000477">
    <property type="entry name" value="RT_dom"/>
</dbReference>
<dbReference type="Pfam" id="PF00078">
    <property type="entry name" value="RVT_1"/>
    <property type="match status" value="1"/>
</dbReference>
<feature type="transmembrane region" description="Helical" evidence="2">
    <location>
        <begin position="1478"/>
        <end position="1500"/>
    </location>
</feature>
<keyword evidence="2" id="KW-0812">Transmembrane</keyword>
<evidence type="ECO:0000259" key="4">
    <source>
        <dbReference type="Pfam" id="PF13966"/>
    </source>
</evidence>
<evidence type="ECO:0000256" key="1">
    <source>
        <dbReference type="SAM" id="MobiDB-lite"/>
    </source>
</evidence>
<dbReference type="Gene3D" id="3.60.10.10">
    <property type="entry name" value="Endonuclease/exonuclease/phosphatase"/>
    <property type="match status" value="1"/>
</dbReference>
<feature type="region of interest" description="Disordered" evidence="1">
    <location>
        <begin position="375"/>
        <end position="411"/>
    </location>
</feature>
<feature type="region of interest" description="Disordered" evidence="1">
    <location>
        <begin position="456"/>
        <end position="485"/>
    </location>
</feature>
<dbReference type="PANTHER" id="PTHR33116:SF78">
    <property type="entry name" value="OS12G0587133 PROTEIN"/>
    <property type="match status" value="1"/>
</dbReference>
<keyword evidence="5" id="KW-0695">RNA-directed DNA polymerase</keyword>
<sequence>MKLLETWSSNSLQSRINTPRLKTSHVLKTHGFVPRGMWFPRWFQFGLEKNKDSNLDAGGVSGCDLFYLGSLSDDLCVVLTSMIEIKWAIKVARRFEAISSLAMASAKVSIDSLGVVEYMKWSRETCSAKDLFNTCKQYGHVVDAFIPSNRSKSGKRFGLLMSLTWRDWPTGVGKTYMHAVKGISHHGSRENKVPALVLDYDCLLSKDLSKCLLGRVKEFASLANLKMTLNNEGFMDIKIQYMGEMWVILEFGTEKSMKLFRDNVSVGSWFSQINQASMDFVTEERIAWVELEDIPSKVWSGNTFKRIGEKWGVLLDIDDQAETCFHSKRLCIHTKSHRSISEEFKIIFRGKVFWIRAKETPGWVLDFLEDAKDEDQSDVDSKDGRSKVYESGSCKESDGEESPETLFDEDGLMKNQSEKENMDKHDDMSEDPFHIYSLLKKKDKVVSNKDSKFSMKYPPGFTPNEDSDGASMHVEEGRGEGGTESVCSGHFNKSEVPRTGGFILSLLDDVVKVGQVMGYKMDGCMSNMAEIIESQGVDETCWGNMAFDYVHSDSVGNSGGILCVWDPNAFCKRSVTMSDYFIMVRGVWRQIGKDFLIIVVYAHHDIKKKMMLWDYLTREIGRWKGEVVVIGDFNEVSLGGCSFTWCHKSATKMSKLDRFLVSESLLNTCPNISAITLERYLSDHRPILRRGYHFDYGPTPFRFFHYWFEMEGFSKIMEDAWKESLSDESNAMIRMMGNGNGNEEIAIKRMELVKNLQHIDKLNSLEIAQKAKVKWAIEGDENSGFFNGMLNKKRNTLSIRGIMVNGIWIDDPNLVKHEFLMHFSSRFSKPDIRRALIQMRFPKRLSLEQQVELESEVSNKEIKRAMWDCGTDKAPGPDGLTFGFYRYFWYLIDNDVYNVVNYFFMHGEIPKGCNSSFIALIPKILDANLVKDFRPISLIGSLYKIIAKILANRLVGVLGDIVNEVQSTLIADRQILDGPFILDELIQWCKRKKKQFLVFKVDFEKAYDSVRSSRGSIILNGSPTEEFQFYKGLKQGDPLSPFLFILIMESLHLSFQRVEDAGMFKGIKLGSSVSISHMFYTDDAVFVGQCDKVKGAAIKLGCLTFKTPFTYLGSTVGGSMSRIQAWEKVVERVKSRLSKWKRKTLSIGGRLTLLKSVLGSMSIFHMSIFKVPLGVLRKLESIRSHFFNGHDPNCNKASWIWRFYTQDTSLWVRVIKAIYGEACNIDVKVKAGSTSCWMSIVHEAKSLVSKGIDFFKFMRFKLGNGENARFWEDRWIKGDTLKKCFPRVYALELCKEITVAMKVTQPCLAFSFRRSPRGGVEQEQFEELVTLVHDVRLVPMSDRWTWTIANSGEIYVASVRQLIDDKTLPEVDSKTRWIKYVPIKVNVLAWKVKSDSLPTRFNVSRRGIPIDSIKCGICNTRAETSSHLFFSCCMVLQTVRLISRWWDISYAEFESYEDWLAWLVNLRLPSKNKLMLEGVFYVMWWLHFVSILKSLMTYRLPCLRKSFTKMEMNWNLQVTRIMRAVVDNPYYVVGVNRNMVADNSRSSLISWKDIDMEGFVSIGDPGFFSSSTLTLPESHI</sequence>
<name>A0A699H1X1_TANCI</name>
<feature type="compositionally biased region" description="Acidic residues" evidence="1">
    <location>
        <begin position="398"/>
        <end position="410"/>
    </location>
</feature>
<accession>A0A699H1X1</accession>
<dbReference type="InterPro" id="IPR026960">
    <property type="entry name" value="RVT-Znf"/>
</dbReference>
<proteinExistence type="predicted"/>
<organism evidence="5">
    <name type="scientific">Tanacetum cinerariifolium</name>
    <name type="common">Dalmatian daisy</name>
    <name type="synonym">Chrysanthemum cinerariifolium</name>
    <dbReference type="NCBI Taxonomy" id="118510"/>
    <lineage>
        <taxon>Eukaryota</taxon>
        <taxon>Viridiplantae</taxon>
        <taxon>Streptophyta</taxon>
        <taxon>Embryophyta</taxon>
        <taxon>Tracheophyta</taxon>
        <taxon>Spermatophyta</taxon>
        <taxon>Magnoliopsida</taxon>
        <taxon>eudicotyledons</taxon>
        <taxon>Gunneridae</taxon>
        <taxon>Pentapetalae</taxon>
        <taxon>asterids</taxon>
        <taxon>campanulids</taxon>
        <taxon>Asterales</taxon>
        <taxon>Asteraceae</taxon>
        <taxon>Asteroideae</taxon>
        <taxon>Anthemideae</taxon>
        <taxon>Anthemidinae</taxon>
        <taxon>Tanacetum</taxon>
    </lineage>
</organism>
<keyword evidence="5" id="KW-0808">Transferase</keyword>
<reference evidence="5" key="1">
    <citation type="journal article" date="2019" name="Sci. Rep.">
        <title>Draft genome of Tanacetum cinerariifolium, the natural source of mosquito coil.</title>
        <authorList>
            <person name="Yamashiro T."/>
            <person name="Shiraishi A."/>
            <person name="Satake H."/>
            <person name="Nakayama K."/>
        </authorList>
    </citation>
    <scope>NUCLEOTIDE SEQUENCE</scope>
</reference>
<keyword evidence="2" id="KW-1133">Transmembrane helix</keyword>
<feature type="compositionally biased region" description="Basic and acidic residues" evidence="1">
    <location>
        <begin position="379"/>
        <end position="397"/>
    </location>
</feature>
<comment type="caution">
    <text evidence="5">The sequence shown here is derived from an EMBL/GenBank/DDBJ whole genome shotgun (WGS) entry which is preliminary data.</text>
</comment>
<dbReference type="SUPFAM" id="SSF56219">
    <property type="entry name" value="DNase I-like"/>
    <property type="match status" value="1"/>
</dbReference>
<feature type="domain" description="Reverse transcriptase zinc-binding" evidence="4">
    <location>
        <begin position="1369"/>
        <end position="1436"/>
    </location>
</feature>
<dbReference type="CDD" id="cd01650">
    <property type="entry name" value="RT_nLTR_like"/>
    <property type="match status" value="1"/>
</dbReference>
<feature type="domain" description="Reverse transcriptase" evidence="3">
    <location>
        <begin position="930"/>
        <end position="1088"/>
    </location>
</feature>
<dbReference type="InterPro" id="IPR036691">
    <property type="entry name" value="Endo/exonu/phosph_ase_sf"/>
</dbReference>
<dbReference type="GO" id="GO:0003964">
    <property type="term" value="F:RNA-directed DNA polymerase activity"/>
    <property type="evidence" value="ECO:0007669"/>
    <property type="project" value="UniProtKB-KW"/>
</dbReference>
<keyword evidence="5" id="KW-0548">Nucleotidyltransferase</keyword>
<dbReference type="PANTHER" id="PTHR33116">
    <property type="entry name" value="REVERSE TRANSCRIPTASE ZINC-BINDING DOMAIN-CONTAINING PROTEIN-RELATED-RELATED"/>
    <property type="match status" value="1"/>
</dbReference>
<dbReference type="Pfam" id="PF13966">
    <property type="entry name" value="zf-RVT"/>
    <property type="match status" value="1"/>
</dbReference>
<gene>
    <name evidence="5" type="ORF">Tci_214955</name>
</gene>
<evidence type="ECO:0000313" key="5">
    <source>
        <dbReference type="EMBL" id="GEW42979.1"/>
    </source>
</evidence>
<protein>
    <submittedName>
        <fullName evidence="5">RNA-directed DNA polymerase, eukaryota</fullName>
    </submittedName>
</protein>
<dbReference type="EMBL" id="BKCJ010058021">
    <property type="protein sequence ID" value="GEW42979.1"/>
    <property type="molecule type" value="Genomic_DNA"/>
</dbReference>